<organism evidence="1">
    <name type="scientific">Anguilla anguilla</name>
    <name type="common">European freshwater eel</name>
    <name type="synonym">Muraena anguilla</name>
    <dbReference type="NCBI Taxonomy" id="7936"/>
    <lineage>
        <taxon>Eukaryota</taxon>
        <taxon>Metazoa</taxon>
        <taxon>Chordata</taxon>
        <taxon>Craniata</taxon>
        <taxon>Vertebrata</taxon>
        <taxon>Euteleostomi</taxon>
        <taxon>Actinopterygii</taxon>
        <taxon>Neopterygii</taxon>
        <taxon>Teleostei</taxon>
        <taxon>Anguilliformes</taxon>
        <taxon>Anguillidae</taxon>
        <taxon>Anguilla</taxon>
    </lineage>
</organism>
<proteinExistence type="predicted"/>
<reference evidence="1" key="1">
    <citation type="submission" date="2014-11" db="EMBL/GenBank/DDBJ databases">
        <authorList>
            <person name="Amaro Gonzalez C."/>
        </authorList>
    </citation>
    <scope>NUCLEOTIDE SEQUENCE</scope>
</reference>
<evidence type="ECO:0000313" key="1">
    <source>
        <dbReference type="EMBL" id="JAH73063.1"/>
    </source>
</evidence>
<sequence>MYLVMNMDFRALIKRILQKEFSCNN</sequence>
<dbReference type="AlphaFoldDB" id="A0A0E9V736"/>
<dbReference type="EMBL" id="GBXM01035514">
    <property type="protein sequence ID" value="JAH73063.1"/>
    <property type="molecule type" value="Transcribed_RNA"/>
</dbReference>
<accession>A0A0E9V736</accession>
<name>A0A0E9V736_ANGAN</name>
<reference evidence="1" key="2">
    <citation type="journal article" date="2015" name="Fish Shellfish Immunol.">
        <title>Early steps in the European eel (Anguilla anguilla)-Vibrio vulnificus interaction in the gills: Role of the RtxA13 toxin.</title>
        <authorList>
            <person name="Callol A."/>
            <person name="Pajuelo D."/>
            <person name="Ebbesson L."/>
            <person name="Teles M."/>
            <person name="MacKenzie S."/>
            <person name="Amaro C."/>
        </authorList>
    </citation>
    <scope>NUCLEOTIDE SEQUENCE</scope>
</reference>
<protein>
    <submittedName>
        <fullName evidence="1">Uncharacterized protein</fullName>
    </submittedName>
</protein>